<dbReference type="Proteomes" id="UP000242457">
    <property type="component" value="Unassembled WGS sequence"/>
</dbReference>
<dbReference type="GO" id="GO:0005741">
    <property type="term" value="C:mitochondrial outer membrane"/>
    <property type="evidence" value="ECO:0007669"/>
    <property type="project" value="UniProtKB-SubCell"/>
</dbReference>
<dbReference type="InterPro" id="IPR013078">
    <property type="entry name" value="His_Pase_superF_clade-1"/>
</dbReference>
<evidence type="ECO:0000256" key="4">
    <source>
        <dbReference type="ARBA" id="ARBA00022787"/>
    </source>
</evidence>
<evidence type="ECO:0000256" key="12">
    <source>
        <dbReference type="ARBA" id="ARBA00048336"/>
    </source>
</evidence>
<comment type="subcellular location">
    <subcellularLocation>
        <location evidence="1">Mitochondrion outer membrane</location>
    </subcellularLocation>
</comment>
<evidence type="ECO:0000256" key="11">
    <source>
        <dbReference type="ARBA" id="ARBA00047761"/>
    </source>
</evidence>
<evidence type="ECO:0000256" key="8">
    <source>
        <dbReference type="ARBA" id="ARBA00039765"/>
    </source>
</evidence>
<dbReference type="STRING" id="94128.A0A2A3EP94"/>
<dbReference type="OrthoDB" id="2118094at2759"/>
<evidence type="ECO:0000256" key="1">
    <source>
        <dbReference type="ARBA" id="ARBA00004294"/>
    </source>
</evidence>
<feature type="binding site" evidence="13">
    <location>
        <begin position="116"/>
        <end position="121"/>
    </location>
    <ligand>
        <name>substrate</name>
    </ligand>
</feature>
<keyword evidence="16" id="KW-1185">Reference proteome</keyword>
<protein>
    <recommendedName>
        <fullName evidence="8">Serine/threonine-protein phosphatase PGAM5, mitochondrial</fullName>
        <ecNumber evidence="3">3.1.3.16</ecNumber>
    </recommendedName>
    <alternativeName>
        <fullName evidence="10">Phosphoglycerate mutase family member 5 homolog</fullName>
    </alternativeName>
    <alternativeName>
        <fullName evidence="9">Serine/threonine-protein phosphatase Pgam5, mitochondrial</fullName>
    </alternativeName>
</protein>
<gene>
    <name evidence="15" type="ORF">APICC_04372</name>
</gene>
<evidence type="ECO:0000256" key="14">
    <source>
        <dbReference type="SAM" id="Phobius"/>
    </source>
</evidence>
<keyword evidence="4" id="KW-0496">Mitochondrion</keyword>
<dbReference type="EMBL" id="KZ288202">
    <property type="protein sequence ID" value="PBC33520.1"/>
    <property type="molecule type" value="Genomic_DNA"/>
</dbReference>
<dbReference type="PANTHER" id="PTHR20935">
    <property type="entry name" value="PHOSPHOGLYCERATE MUTASE-RELATED"/>
    <property type="match status" value="1"/>
</dbReference>
<dbReference type="PANTHER" id="PTHR20935:SF0">
    <property type="entry name" value="SERINE_THREONINE-PROTEIN PHOSPHATASE PGAM5, MITOCHONDRIAL"/>
    <property type="match status" value="1"/>
</dbReference>
<comment type="catalytic activity">
    <reaction evidence="12">
        <text>O-phospho-L-threonyl-[protein] + H2O = L-threonyl-[protein] + phosphate</text>
        <dbReference type="Rhea" id="RHEA:47004"/>
        <dbReference type="Rhea" id="RHEA-COMP:11060"/>
        <dbReference type="Rhea" id="RHEA-COMP:11605"/>
        <dbReference type="ChEBI" id="CHEBI:15377"/>
        <dbReference type="ChEBI" id="CHEBI:30013"/>
        <dbReference type="ChEBI" id="CHEBI:43474"/>
        <dbReference type="ChEBI" id="CHEBI:61977"/>
        <dbReference type="EC" id="3.1.3.16"/>
    </reaction>
</comment>
<dbReference type="EC" id="3.1.3.16" evidence="3"/>
<evidence type="ECO:0000256" key="9">
    <source>
        <dbReference type="ARBA" id="ARBA00040722"/>
    </source>
</evidence>
<evidence type="ECO:0000256" key="5">
    <source>
        <dbReference type="ARBA" id="ARBA00022801"/>
    </source>
</evidence>
<name>A0A2A3EP94_APICC</name>
<dbReference type="SMART" id="SM00855">
    <property type="entry name" value="PGAM"/>
    <property type="match status" value="1"/>
</dbReference>
<evidence type="ECO:0000256" key="6">
    <source>
        <dbReference type="ARBA" id="ARBA00037234"/>
    </source>
</evidence>
<dbReference type="CDD" id="cd07067">
    <property type="entry name" value="HP_PGM_like"/>
    <property type="match status" value="1"/>
</dbReference>
<comment type="subunit">
    <text evidence="7">Interacts with Pk92B/ASK1.</text>
</comment>
<comment type="function">
    <text evidence="6">Displays phosphatase activity for serine/threonine residues, and dephosphorylates and activates Pk92B kinase. Has apparently no phosphoglycerate mutase activity.</text>
</comment>
<evidence type="ECO:0000313" key="16">
    <source>
        <dbReference type="Proteomes" id="UP000242457"/>
    </source>
</evidence>
<dbReference type="GO" id="GO:0004722">
    <property type="term" value="F:protein serine/threonine phosphatase activity"/>
    <property type="evidence" value="ECO:0007669"/>
    <property type="project" value="UniProtKB-EC"/>
</dbReference>
<dbReference type="Gene3D" id="3.40.50.1240">
    <property type="entry name" value="Phosphoglycerate mutase-like"/>
    <property type="match status" value="1"/>
</dbReference>
<dbReference type="InterPro" id="IPR029033">
    <property type="entry name" value="His_PPase_superfam"/>
</dbReference>
<evidence type="ECO:0000256" key="13">
    <source>
        <dbReference type="PIRSR" id="PIRSR613078-2"/>
    </source>
</evidence>
<dbReference type="Pfam" id="PF00300">
    <property type="entry name" value="His_Phos_1"/>
    <property type="match status" value="2"/>
</dbReference>
<evidence type="ECO:0000256" key="10">
    <source>
        <dbReference type="ARBA" id="ARBA00042520"/>
    </source>
</evidence>
<reference evidence="15 16" key="1">
    <citation type="submission" date="2014-07" db="EMBL/GenBank/DDBJ databases">
        <title>Genomic and transcriptomic analysis on Apis cerana provide comprehensive insights into honey bee biology.</title>
        <authorList>
            <person name="Diao Q."/>
            <person name="Sun L."/>
            <person name="Zheng H."/>
            <person name="Zheng H."/>
            <person name="Xu S."/>
            <person name="Wang S."/>
            <person name="Zeng Z."/>
            <person name="Hu F."/>
            <person name="Su S."/>
            <person name="Wu J."/>
        </authorList>
    </citation>
    <scope>NUCLEOTIDE SEQUENCE [LARGE SCALE GENOMIC DNA]</scope>
    <source>
        <tissue evidence="15">Pupae without intestine</tissue>
    </source>
</reference>
<comment type="catalytic activity">
    <reaction evidence="11">
        <text>O-phospho-L-seryl-[protein] + H2O = L-seryl-[protein] + phosphate</text>
        <dbReference type="Rhea" id="RHEA:20629"/>
        <dbReference type="Rhea" id="RHEA-COMP:9863"/>
        <dbReference type="Rhea" id="RHEA-COMP:11604"/>
        <dbReference type="ChEBI" id="CHEBI:15377"/>
        <dbReference type="ChEBI" id="CHEBI:29999"/>
        <dbReference type="ChEBI" id="CHEBI:43474"/>
        <dbReference type="ChEBI" id="CHEBI:83421"/>
        <dbReference type="EC" id="3.1.3.16"/>
    </reaction>
</comment>
<dbReference type="AlphaFoldDB" id="A0A2A3EP94"/>
<dbReference type="SUPFAM" id="SSF53254">
    <property type="entry name" value="Phosphoglycerate mutase-like"/>
    <property type="match status" value="1"/>
</dbReference>
<sequence>MPIRLNLKKWIAGCGVIGGAMLFYPNDNDHVQSSQKQHSWITPSSWGRWDHNWDRNIYKFYLLNICFCKILGILYFLRHPEWLANVAKSDDETDKESRKKRSIKKSNVKHHIILIRHGQYNTKGKTDSDRTLTTLGRQQAEATGKRLQELGLPYSLIVQSTIIRAKETAKIIEKYLKDITLKEDSVLSEGMPIAPDPPINVWNSEVVVYEDGPRIEAAFRKYFHRPEPSQEKDSYVILVCHANVIRYFVCRALQFPPEGWLRLSLNHGSITWVSIRPNGRVTLRSLGDSGHMEPQLISSY</sequence>
<accession>A0A2A3EP94</accession>
<feature type="transmembrane region" description="Helical" evidence="14">
    <location>
        <begin position="58"/>
        <end position="77"/>
    </location>
</feature>
<comment type="similarity">
    <text evidence="2">Belongs to the phosphoglycerate mutase family. BPG-dependent PGAM subfamily.</text>
</comment>
<keyword evidence="14" id="KW-0472">Membrane</keyword>
<keyword evidence="14" id="KW-0812">Transmembrane</keyword>
<dbReference type="GO" id="GO:0090141">
    <property type="term" value="P:positive regulation of mitochondrial fission"/>
    <property type="evidence" value="ECO:0007669"/>
    <property type="project" value="TreeGrafter"/>
</dbReference>
<evidence type="ECO:0000256" key="3">
    <source>
        <dbReference type="ARBA" id="ARBA00013081"/>
    </source>
</evidence>
<evidence type="ECO:0000313" key="15">
    <source>
        <dbReference type="EMBL" id="PBC33520.1"/>
    </source>
</evidence>
<feature type="binding site" evidence="13">
    <location>
        <position position="164"/>
    </location>
    <ligand>
        <name>substrate</name>
    </ligand>
</feature>
<organism evidence="15 16">
    <name type="scientific">Apis cerana cerana</name>
    <name type="common">Oriental honeybee</name>
    <dbReference type="NCBI Taxonomy" id="94128"/>
    <lineage>
        <taxon>Eukaryota</taxon>
        <taxon>Metazoa</taxon>
        <taxon>Ecdysozoa</taxon>
        <taxon>Arthropoda</taxon>
        <taxon>Hexapoda</taxon>
        <taxon>Insecta</taxon>
        <taxon>Pterygota</taxon>
        <taxon>Neoptera</taxon>
        <taxon>Endopterygota</taxon>
        <taxon>Hymenoptera</taxon>
        <taxon>Apocrita</taxon>
        <taxon>Aculeata</taxon>
        <taxon>Apoidea</taxon>
        <taxon>Anthophila</taxon>
        <taxon>Apidae</taxon>
        <taxon>Apis</taxon>
    </lineage>
</organism>
<keyword evidence="14" id="KW-1133">Transmembrane helix</keyword>
<keyword evidence="5" id="KW-0378">Hydrolase</keyword>
<keyword evidence="4" id="KW-1000">Mitochondrion outer membrane</keyword>
<proteinExistence type="inferred from homology"/>
<dbReference type="InterPro" id="IPR051021">
    <property type="entry name" value="Mito_Ser/Thr_phosphatase"/>
</dbReference>
<evidence type="ECO:0000256" key="2">
    <source>
        <dbReference type="ARBA" id="ARBA00006717"/>
    </source>
</evidence>
<evidence type="ECO:0000256" key="7">
    <source>
        <dbReference type="ARBA" id="ARBA00038605"/>
    </source>
</evidence>